<evidence type="ECO:0000313" key="11">
    <source>
        <dbReference type="Proteomes" id="UP000002494"/>
    </source>
</evidence>
<reference evidence="10" key="3">
    <citation type="submission" date="2025-09" db="UniProtKB">
        <authorList>
            <consortium name="Ensembl"/>
        </authorList>
    </citation>
    <scope>IDENTIFICATION</scope>
    <source>
        <strain evidence="10">Brown Norway</strain>
    </source>
</reference>
<reference evidence="10" key="2">
    <citation type="submission" date="2025-08" db="UniProtKB">
        <authorList>
            <consortium name="Ensembl"/>
        </authorList>
    </citation>
    <scope>IDENTIFICATION</scope>
    <source>
        <strain evidence="10">Brown Norway</strain>
    </source>
</reference>
<evidence type="ECO:0000313" key="12">
    <source>
        <dbReference type="RGD" id="727843"/>
    </source>
</evidence>
<dbReference type="InterPro" id="IPR000477">
    <property type="entry name" value="RT_dom"/>
</dbReference>
<protein>
    <recommendedName>
        <fullName evidence="3">RNA-directed DNA polymerase</fullName>
        <ecNumber evidence="3">2.7.7.49</ecNumber>
    </recommendedName>
</protein>
<organism evidence="10 11">
    <name type="scientific">Rattus norvegicus</name>
    <name type="common">Rat</name>
    <dbReference type="NCBI Taxonomy" id="10116"/>
    <lineage>
        <taxon>Eukaryota</taxon>
        <taxon>Metazoa</taxon>
        <taxon>Chordata</taxon>
        <taxon>Craniata</taxon>
        <taxon>Vertebrata</taxon>
        <taxon>Euteleostomi</taxon>
        <taxon>Mammalia</taxon>
        <taxon>Eutheria</taxon>
        <taxon>Euarchontoglires</taxon>
        <taxon>Glires</taxon>
        <taxon>Rodentia</taxon>
        <taxon>Myomorpha</taxon>
        <taxon>Muroidea</taxon>
        <taxon>Muridae</taxon>
        <taxon>Murinae</taxon>
        <taxon>Rattus</taxon>
    </lineage>
</organism>
<comment type="similarity">
    <text evidence="2">Belongs to the TDE1 family.</text>
</comment>
<keyword evidence="11" id="KW-1185">Reference proteome</keyword>
<feature type="transmembrane region" description="Helical" evidence="8">
    <location>
        <begin position="1465"/>
        <end position="1483"/>
    </location>
</feature>
<dbReference type="GO" id="GO:0016020">
    <property type="term" value="C:membrane"/>
    <property type="evidence" value="ECO:0007669"/>
    <property type="project" value="UniProtKB-SubCell"/>
</dbReference>
<feature type="transmembrane region" description="Helical" evidence="8">
    <location>
        <begin position="1355"/>
        <end position="1377"/>
    </location>
</feature>
<dbReference type="InterPro" id="IPR036691">
    <property type="entry name" value="Endo/exonu/phosph_ase_sf"/>
</dbReference>
<reference evidence="10" key="1">
    <citation type="submission" date="2024-01" db="EMBL/GenBank/DDBJ databases">
        <title>GRCr8: a new rat reference genome assembly contstructed from accurate long reads and long range scaffolding.</title>
        <authorList>
            <person name="Doris P.A."/>
            <person name="Kalbfleisch T."/>
            <person name="Li K."/>
            <person name="Howe K."/>
            <person name="Wood J."/>
        </authorList>
    </citation>
    <scope>NUCLEOTIDE SEQUENCE [LARGE SCALE GENOMIC DNA]</scope>
    <source>
        <strain evidence="10">Brown Norway</strain>
    </source>
</reference>
<dbReference type="RGD" id="727843">
    <property type="gene designation" value="Serinc1"/>
</dbReference>
<sequence>MSQMDLTDIYRTFYPKAKGYTFFSAPHGTFSKIDHIIGQKTGLNRYRKIEIIPCVLSDHHGLKLVFNNNQGRMPTYTWKLNNALLNDNLVKEEIKKEIKNFLEFDENEDTTHPNLWDTMKAVLRGKLIALSACRKKQERAYVSSLTAHLKALEQKEANTPRRSRRQEIIKLRAEINQVETKRTIERINRTKSWFFEKINKIDKPLARLTRGHRGCVQINKIRNEKGDITTDSEEIQKIIRSYYKNLYSTKLENLQEMDNFLDRYQVPKLNQEQINQLNNPITPKEIEAVIKDLPTKKSPGPDGFRAEFYQTFIEDLIPILSKLFHKIETDGALPNSFYEATITLIPKPHKDTTKKENFRPISLMNIDAKILNKILANRIQEHIKTIIHHDQVGFIPGMQGWFNIRKTINVIHYINKLKEQNHMIISLDAEKAFDKIQHPFMIKVLERIGIQGPYLNIVKAIYSKPVANIKLNGEKLEAIPLKSGTRQGCPLSPYLFNIVLEVLARAIRQQKEIKGIQIGKEEVKISLFADDMIVYLKKQAEKEIRETTPFIIDPNNIKYLGVTLTKQVKDLYNKNFKTLRKEIEEDLRRWKDLPCSWIGRINLVKMAILPKAIYRFNAIPIKIPIQFFKELDRTICKFIWNNKKPRIAKAILNNKRTSGGITIPELKQYYRAIVIKTAWYWYRDRQIDQWNRIEDPEMNPHTYGHLIFDKGAKTIQWKKDSIFSKWCWFNWRATCRRMQIDPCLSPCTKLKSKWIKDLHIKPDTLKLIEEKLGKHLEHMGTGKNFLNKTPMAYALRSRIDKWDLIKLQSFCKAKDTVVRTKRQPTDWEKIFTNPTTDRGLISKIYKELKKLERRETNNPIKKWGSELNKEFTAEECRMAEKHLKKCSTSLVIREMQIKTTLRFHLTPVRMAKIKNSGDSRCWRGCGERGTLLHCWWDCRLVKPFSKSVWRFLRKLDIELPEDPAIPLLGIYPKDASTYKRDTCSTMFIAVLFIIARSWKEPRCPSTEEWIQKMWYIYTMKYYSAIKNNEFMKFVGKWLELENIILSELTQSQKDIHGTAPIGIGTGSGTIRMCVLVETGVKEVCDWGWALRFQMFKPGPVSLSGNELTSELFLYLAKKGQSTKPQIYFLTVVLRGRNAEDHALPPGKCTAHARQQPPDPGLSGSDALKAEGRIPCLCGSAPCLLCRCCPSGNNSTVTRLIYALFLLVGVCVACVMLIPGMEEQLNKAIRNQAGSGLDVSFLQLALIISVAAMQAVGEDCHRQSYSVVDSAIIPRQDVANGTVVTSQLERPQHWKEFTSVINIPGFCENEKGVVPCNILVGYKAVYRLCFGLAMFYLLLSLLMIKVKSSSDPRAAVHNGFWFFKFATAVAIIIGAFFIPEGTFTTVWFYVGMAGAFCFILIQLVLLIDFAHSWNESWVEKMEEGNSRCWYAALLSATALNYLLSLVAIILFFVYYTHPASCSENKAFISVNMLLCIGASVMSILPKIQESQPRSGLLQSSVITIYTMYLTWSAMTNEPETNCNPSLLSIIGFNTTRPVPKDGQSVQWWHPQGIIGLVLFLLCVFYSSIRTSNNSQVNKLTLTSDESTLIEDGNGRSDGSLDDGEGVHRAVDNERDGVTYSYSFFHFMLFLASLYIMMTLTNWYRYEPSREMKSQWTAVWVKISSSWIGIVLYVWTLVAPLVLTNRDFD</sequence>
<feature type="transmembrane region" description="Helical" evidence="8">
    <location>
        <begin position="1427"/>
        <end position="1453"/>
    </location>
</feature>
<evidence type="ECO:0000256" key="3">
    <source>
        <dbReference type="ARBA" id="ARBA00012493"/>
    </source>
</evidence>
<dbReference type="Proteomes" id="UP000002494">
    <property type="component" value="Chromosome 20"/>
</dbReference>
<evidence type="ECO:0000256" key="6">
    <source>
        <dbReference type="ARBA" id="ARBA00023136"/>
    </source>
</evidence>
<feature type="region of interest" description="Disordered" evidence="7">
    <location>
        <begin position="1144"/>
        <end position="1163"/>
    </location>
</feature>
<dbReference type="SUPFAM" id="SSF56219">
    <property type="entry name" value="DNase I-like"/>
    <property type="match status" value="1"/>
</dbReference>
<dbReference type="GeneTree" id="ENSGT01150000286946"/>
<dbReference type="InterPro" id="IPR005016">
    <property type="entry name" value="TDE1/TMS"/>
</dbReference>
<dbReference type="EC" id="2.7.7.49" evidence="3"/>
<gene>
    <name evidence="10 12" type="primary">Serinc1</name>
</gene>
<feature type="transmembrane region" description="Helical" evidence="8">
    <location>
        <begin position="1383"/>
        <end position="1406"/>
    </location>
</feature>
<dbReference type="GO" id="GO:0003964">
    <property type="term" value="F:RNA-directed DNA polymerase activity"/>
    <property type="evidence" value="ECO:0007669"/>
    <property type="project" value="UniProtKB-EC"/>
</dbReference>
<evidence type="ECO:0000256" key="2">
    <source>
        <dbReference type="ARBA" id="ARBA00006665"/>
    </source>
</evidence>
<dbReference type="SUPFAM" id="SSF56672">
    <property type="entry name" value="DNA/RNA polymerases"/>
    <property type="match status" value="1"/>
</dbReference>
<dbReference type="PROSITE" id="PS50878">
    <property type="entry name" value="RT_POL"/>
    <property type="match status" value="1"/>
</dbReference>
<name>M0R5C9_RAT</name>
<evidence type="ECO:0000256" key="1">
    <source>
        <dbReference type="ARBA" id="ARBA00004141"/>
    </source>
</evidence>
<dbReference type="PANTHER" id="PTHR19446">
    <property type="entry name" value="REVERSE TRANSCRIPTASES"/>
    <property type="match status" value="1"/>
</dbReference>
<dbReference type="Pfam" id="PF00078">
    <property type="entry name" value="RVT_1"/>
    <property type="match status" value="1"/>
</dbReference>
<feature type="transmembrane region" description="Helical" evidence="8">
    <location>
        <begin position="1546"/>
        <end position="1567"/>
    </location>
</feature>
<evidence type="ECO:0000313" key="10">
    <source>
        <dbReference type="Ensembl" id="ENSRNOP00000064593.3"/>
    </source>
</evidence>
<dbReference type="VEuPathDB" id="HostDB:ENSRNOG00000029360"/>
<keyword evidence="4 8" id="KW-0812">Transmembrane</keyword>
<accession>M0R5C9</accession>
<dbReference type="Ensembl" id="ENSRNOT00000074379.4">
    <property type="protein sequence ID" value="ENSRNOP00000064593.3"/>
    <property type="gene ID" value="ENSRNOG00000029360.7"/>
</dbReference>
<proteinExistence type="inferred from homology"/>
<evidence type="ECO:0000256" key="7">
    <source>
        <dbReference type="SAM" id="MobiDB-lite"/>
    </source>
</evidence>
<keyword evidence="5 8" id="KW-1133">Transmembrane helix</keyword>
<evidence type="ECO:0000256" key="8">
    <source>
        <dbReference type="SAM" id="Phobius"/>
    </source>
</evidence>
<comment type="subcellular location">
    <subcellularLocation>
        <location evidence="1">Membrane</location>
        <topology evidence="1">Multi-pass membrane protein</topology>
    </subcellularLocation>
</comment>
<feature type="domain" description="Reverse transcriptase" evidence="9">
    <location>
        <begin position="326"/>
        <end position="602"/>
    </location>
</feature>
<feature type="transmembrane region" description="Helical" evidence="8">
    <location>
        <begin position="1323"/>
        <end position="1343"/>
    </location>
</feature>
<dbReference type="CDD" id="cd01650">
    <property type="entry name" value="RT_nLTR_like"/>
    <property type="match status" value="1"/>
</dbReference>
<evidence type="ECO:0000259" key="9">
    <source>
        <dbReference type="PROSITE" id="PS50878"/>
    </source>
</evidence>
<feature type="transmembrane region" description="Helical" evidence="8">
    <location>
        <begin position="1622"/>
        <end position="1642"/>
    </location>
</feature>
<dbReference type="InterPro" id="IPR043502">
    <property type="entry name" value="DNA/RNA_pol_sf"/>
</dbReference>
<feature type="transmembrane region" description="Helical" evidence="8">
    <location>
        <begin position="1662"/>
        <end position="1681"/>
    </location>
</feature>
<keyword evidence="6 8" id="KW-0472">Membrane</keyword>
<dbReference type="InParanoid" id="M0R5C9"/>
<feature type="transmembrane region" description="Helical" evidence="8">
    <location>
        <begin position="1199"/>
        <end position="1217"/>
    </location>
</feature>
<evidence type="ECO:0000256" key="4">
    <source>
        <dbReference type="ARBA" id="ARBA00022692"/>
    </source>
</evidence>
<dbReference type="Bgee" id="ENSRNOG00000056748">
    <property type="expression patterns" value="Expressed in liver and 16 other cell types or tissues"/>
</dbReference>
<dbReference type="Pfam" id="PF03348">
    <property type="entry name" value="Serinc"/>
    <property type="match status" value="2"/>
</dbReference>
<dbReference type="Gene3D" id="3.60.10.10">
    <property type="entry name" value="Endonuclease/exonuclease/phosphatase"/>
    <property type="match status" value="1"/>
</dbReference>
<dbReference type="HOGENOM" id="CLU_000680_1_2_1"/>
<evidence type="ECO:0000256" key="5">
    <source>
        <dbReference type="ARBA" id="ARBA00022989"/>
    </source>
</evidence>